<dbReference type="InterPro" id="IPR039421">
    <property type="entry name" value="Type_1_exporter"/>
</dbReference>
<dbReference type="OrthoDB" id="6500128at2759"/>
<dbReference type="EMBL" id="KL142368">
    <property type="protein sequence ID" value="KDR83452.1"/>
    <property type="molecule type" value="Genomic_DNA"/>
</dbReference>
<reference evidence="6" key="1">
    <citation type="journal article" date="2014" name="Proc. Natl. Acad. Sci. U.S.A.">
        <title>Extensive sampling of basidiomycete genomes demonstrates inadequacy of the white-rot/brown-rot paradigm for wood decay fungi.</title>
        <authorList>
            <person name="Riley R."/>
            <person name="Salamov A.A."/>
            <person name="Brown D.W."/>
            <person name="Nagy L.G."/>
            <person name="Floudas D."/>
            <person name="Held B.W."/>
            <person name="Levasseur A."/>
            <person name="Lombard V."/>
            <person name="Morin E."/>
            <person name="Otillar R."/>
            <person name="Lindquist E.A."/>
            <person name="Sun H."/>
            <person name="LaButti K.M."/>
            <person name="Schmutz J."/>
            <person name="Jabbour D."/>
            <person name="Luo H."/>
            <person name="Baker S.E."/>
            <person name="Pisabarro A.G."/>
            <person name="Walton J.D."/>
            <person name="Blanchette R.A."/>
            <person name="Henrissat B."/>
            <person name="Martin F."/>
            <person name="Cullen D."/>
            <person name="Hibbett D.S."/>
            <person name="Grigoriev I.V."/>
        </authorList>
    </citation>
    <scope>NUCLEOTIDE SEQUENCE [LARGE SCALE GENOMIC DNA]</scope>
    <source>
        <strain evidence="6">CBS 339.88</strain>
    </source>
</reference>
<dbReference type="STRING" id="685588.A0A067TMC7"/>
<evidence type="ECO:0000256" key="3">
    <source>
        <dbReference type="ARBA" id="ARBA00024363"/>
    </source>
</evidence>
<dbReference type="SMART" id="SM00382">
    <property type="entry name" value="AAA"/>
    <property type="match status" value="1"/>
</dbReference>
<evidence type="ECO:0000259" key="4">
    <source>
        <dbReference type="PROSITE" id="PS50893"/>
    </source>
</evidence>
<dbReference type="HOGENOM" id="CLU_000604_84_3_1"/>
<dbReference type="PANTHER" id="PTHR24221">
    <property type="entry name" value="ATP-BINDING CASSETTE SUB-FAMILY B"/>
    <property type="match status" value="1"/>
</dbReference>
<keyword evidence="1" id="KW-0547">Nucleotide-binding</keyword>
<dbReference type="InterPro" id="IPR017871">
    <property type="entry name" value="ABC_transporter-like_CS"/>
</dbReference>
<dbReference type="InterPro" id="IPR003593">
    <property type="entry name" value="AAA+_ATPase"/>
</dbReference>
<accession>A0A067TMC7</accession>
<dbReference type="Pfam" id="PF00005">
    <property type="entry name" value="ABC_tran"/>
    <property type="match status" value="1"/>
</dbReference>
<dbReference type="GO" id="GO:0034040">
    <property type="term" value="F:ATPase-coupled lipid transmembrane transporter activity"/>
    <property type="evidence" value="ECO:0007669"/>
    <property type="project" value="TreeGrafter"/>
</dbReference>
<dbReference type="SUPFAM" id="SSF52540">
    <property type="entry name" value="P-loop containing nucleoside triphosphate hydrolases"/>
    <property type="match status" value="1"/>
</dbReference>
<dbReference type="GO" id="GO:0005524">
    <property type="term" value="F:ATP binding"/>
    <property type="evidence" value="ECO:0007669"/>
    <property type="project" value="UniProtKB-KW"/>
</dbReference>
<proteinExistence type="inferred from homology"/>
<dbReference type="InterPro" id="IPR027417">
    <property type="entry name" value="P-loop_NTPase"/>
</dbReference>
<dbReference type="PANTHER" id="PTHR24221:SF654">
    <property type="entry name" value="ATP-BINDING CASSETTE SUB-FAMILY B MEMBER 6"/>
    <property type="match status" value="1"/>
</dbReference>
<protein>
    <recommendedName>
        <fullName evidence="4">ABC transporter domain-containing protein</fullName>
    </recommendedName>
</protein>
<keyword evidence="6" id="KW-1185">Reference proteome</keyword>
<evidence type="ECO:0000256" key="1">
    <source>
        <dbReference type="ARBA" id="ARBA00022741"/>
    </source>
</evidence>
<evidence type="ECO:0000313" key="6">
    <source>
        <dbReference type="Proteomes" id="UP000027222"/>
    </source>
</evidence>
<dbReference type="PROSITE" id="PS50893">
    <property type="entry name" value="ABC_TRANSPORTER_2"/>
    <property type="match status" value="1"/>
</dbReference>
<gene>
    <name evidence="5" type="ORF">GALMADRAFT_644261</name>
</gene>
<organism evidence="5 6">
    <name type="scientific">Galerina marginata (strain CBS 339.88)</name>
    <dbReference type="NCBI Taxonomy" id="685588"/>
    <lineage>
        <taxon>Eukaryota</taxon>
        <taxon>Fungi</taxon>
        <taxon>Dikarya</taxon>
        <taxon>Basidiomycota</taxon>
        <taxon>Agaricomycotina</taxon>
        <taxon>Agaricomycetes</taxon>
        <taxon>Agaricomycetidae</taxon>
        <taxon>Agaricales</taxon>
        <taxon>Agaricineae</taxon>
        <taxon>Strophariaceae</taxon>
        <taxon>Galerina</taxon>
    </lineage>
</organism>
<name>A0A067TMC7_GALM3</name>
<evidence type="ECO:0000313" key="5">
    <source>
        <dbReference type="EMBL" id="KDR83452.1"/>
    </source>
</evidence>
<comment type="similarity">
    <text evidence="3">Belongs to the ABC transporter superfamily. ABCB family. Heavy Metal importer (TC 3.A.1.210) subfamily.</text>
</comment>
<dbReference type="Gene3D" id="3.40.50.300">
    <property type="entry name" value="P-loop containing nucleotide triphosphate hydrolases"/>
    <property type="match status" value="1"/>
</dbReference>
<evidence type="ECO:0000256" key="2">
    <source>
        <dbReference type="ARBA" id="ARBA00022840"/>
    </source>
</evidence>
<keyword evidence="2" id="KW-0067">ATP-binding</keyword>
<sequence>MRSPLSYRSNMRHRMISRRLHFPADFQLPPRNASPAKVPATEPQTVYDAWLASREIPGESGLYLVPGAPRSLTMKNAHLAFYVTQTCTLDLLKILWGLNPLRTTLMMSLNIIRSLFPAFRGYSQALIVDELQALIASESFTWSRLLYLISTEVFRRVIEGCLDSFAASNENVVLGSARFFIEYKQMEQRVRLDVPTLADPTVRALLQESDLFARSFGGGGGFGMLSPLDFIHVFSLMTEIASHLFLIVSLTHGAFHFGILFLSVFSTMLPLFLSWFSCSRDPTESATSAKEARASDRQERLRNLAYSDIHRPEIALFGLGDWILKSWSSARKIVLSFEQPSYARNTSIIDQFNLMELVCAVQNIPLLLLLQSSSASLGSLTVYRSSIQSLVYAFRNLVTTTRMAFQGIFLMSAFTASMRLKPKLNPKHEELVHYTSIHGGASVRASGLSYTYPGCSEPALKNISFTLEAGQTLAIVGYNGSGKSTLAKILLRIVDFDKGSLLVNGVDVRRYNPAEYHSHLSAVFQGFSKFSTTVKENVGLGNVEKIGYRSAIETAIHLAEADTLVESLPNGLKTMLETPGFESMSYPGMMNHNETSQRHGLSGGEWQRIALARAFMRANEPGVDLLLFDEPTSSLDAHAQNQIFETLEKISRSPSGERRKTIIFITHRLSTARRADKVAMMENGTISEFGSHDELMQQNGLYASLYRASV</sequence>
<dbReference type="Proteomes" id="UP000027222">
    <property type="component" value="Unassembled WGS sequence"/>
</dbReference>
<dbReference type="AlphaFoldDB" id="A0A067TMC7"/>
<dbReference type="GO" id="GO:0016887">
    <property type="term" value="F:ATP hydrolysis activity"/>
    <property type="evidence" value="ECO:0007669"/>
    <property type="project" value="InterPro"/>
</dbReference>
<feature type="domain" description="ABC transporter" evidence="4">
    <location>
        <begin position="443"/>
        <end position="708"/>
    </location>
</feature>
<dbReference type="PROSITE" id="PS00211">
    <property type="entry name" value="ABC_TRANSPORTER_1"/>
    <property type="match status" value="1"/>
</dbReference>
<dbReference type="InterPro" id="IPR003439">
    <property type="entry name" value="ABC_transporter-like_ATP-bd"/>
</dbReference>